<dbReference type="Pfam" id="PF08401">
    <property type="entry name" value="ArdcN"/>
    <property type="match status" value="1"/>
</dbReference>
<feature type="domain" description="N-terminal" evidence="1">
    <location>
        <begin position="28"/>
        <end position="79"/>
    </location>
</feature>
<sequence length="289" mass="32372">MHETIDAWLDQLASGVDDAQASEHFQQWLDVQSQFHDYSLNNTLLIYAQMPEATRVAGYNTWREEFDRHVQEGEQAIWIWAPITAAKCPDCGNSPSYHDSIDCEYDDAPPAEWSTGVVAFKPVPVFDVSQTEGEPLPELDTTTRGEPGDLLERVRAVALDRGISFEVVPSGEWTHGDAGGVYQHDAEAIEVEAQSNDADEARVAVHELAHAILHEPSLDENERPRRELEAEATAYVIARHFGLDASKSRFYLAAWADQDEADVRERLDRIQSTAASLIECLDDTLESHR</sequence>
<dbReference type="InterPro" id="IPR013610">
    <property type="entry name" value="ArdC_N"/>
</dbReference>
<dbReference type="EMBL" id="JBHSXN010000004">
    <property type="protein sequence ID" value="MFC6954907.1"/>
    <property type="molecule type" value="Genomic_DNA"/>
</dbReference>
<evidence type="ECO:0000259" key="1">
    <source>
        <dbReference type="Pfam" id="PF08401"/>
    </source>
</evidence>
<keyword evidence="3" id="KW-1185">Reference proteome</keyword>
<dbReference type="AlphaFoldDB" id="A0ABD5VHD9"/>
<dbReference type="RefSeq" id="WP_336351957.1">
    <property type="nucleotide sequence ID" value="NZ_JAZAQL010000004.1"/>
</dbReference>
<dbReference type="Proteomes" id="UP001596395">
    <property type="component" value="Unassembled WGS sequence"/>
</dbReference>
<accession>A0ABD5VHD9</accession>
<protein>
    <submittedName>
        <fullName evidence="2">ArdC-like ssDNA-binding domain-containing protein</fullName>
    </submittedName>
</protein>
<comment type="caution">
    <text evidence="2">The sequence shown here is derived from an EMBL/GenBank/DDBJ whole genome shotgun (WGS) entry which is preliminary data.</text>
</comment>
<proteinExistence type="predicted"/>
<gene>
    <name evidence="2" type="ORF">ACFQGB_18725</name>
</gene>
<organism evidence="2 3">
    <name type="scientific">Halorubellus litoreus</name>
    <dbReference type="NCBI Taxonomy" id="755308"/>
    <lineage>
        <taxon>Archaea</taxon>
        <taxon>Methanobacteriati</taxon>
        <taxon>Methanobacteriota</taxon>
        <taxon>Stenosarchaea group</taxon>
        <taxon>Halobacteria</taxon>
        <taxon>Halobacteriales</taxon>
        <taxon>Halorubellaceae</taxon>
        <taxon>Halorubellus</taxon>
    </lineage>
</organism>
<evidence type="ECO:0000313" key="3">
    <source>
        <dbReference type="Proteomes" id="UP001596395"/>
    </source>
</evidence>
<evidence type="ECO:0000313" key="2">
    <source>
        <dbReference type="EMBL" id="MFC6954907.1"/>
    </source>
</evidence>
<reference evidence="2 3" key="1">
    <citation type="journal article" date="2019" name="Int. J. Syst. Evol. Microbiol.">
        <title>The Global Catalogue of Microorganisms (GCM) 10K type strain sequencing project: providing services to taxonomists for standard genome sequencing and annotation.</title>
        <authorList>
            <consortium name="The Broad Institute Genomics Platform"/>
            <consortium name="The Broad Institute Genome Sequencing Center for Infectious Disease"/>
            <person name="Wu L."/>
            <person name="Ma J."/>
        </authorList>
    </citation>
    <scope>NUCLEOTIDE SEQUENCE [LARGE SCALE GENOMIC DNA]</scope>
    <source>
        <strain evidence="2 3">GX26</strain>
    </source>
</reference>
<name>A0ABD5VHD9_9EURY</name>